<dbReference type="EMBL" id="MLBF01000029">
    <property type="protein sequence ID" value="OLN29835.1"/>
    <property type="molecule type" value="Genomic_DNA"/>
</dbReference>
<protein>
    <submittedName>
        <fullName evidence="1">Uncharacterized protein</fullName>
    </submittedName>
</protein>
<accession>A0A1Q8QR82</accession>
<dbReference type="SUPFAM" id="SSF55729">
    <property type="entry name" value="Acyl-CoA N-acyltransferases (Nat)"/>
    <property type="match status" value="1"/>
</dbReference>
<dbReference type="STRING" id="1888891.DSOL_3366"/>
<name>A0A1Q8QR82_9FIRM</name>
<reference evidence="1 2" key="1">
    <citation type="submission" date="2016-09" db="EMBL/GenBank/DDBJ databases">
        <title>Complete genome of Desulfosporosinus sp. OL.</title>
        <authorList>
            <person name="Mardanov A."/>
            <person name="Beletsky A."/>
            <person name="Panova A."/>
            <person name="Karnachuk O."/>
            <person name="Ravin N."/>
        </authorList>
    </citation>
    <scope>NUCLEOTIDE SEQUENCE [LARGE SCALE GENOMIC DNA]</scope>
    <source>
        <strain evidence="1 2">OL</strain>
    </source>
</reference>
<dbReference type="InterPro" id="IPR016181">
    <property type="entry name" value="Acyl_CoA_acyltransferase"/>
</dbReference>
<evidence type="ECO:0000313" key="2">
    <source>
        <dbReference type="Proteomes" id="UP000186102"/>
    </source>
</evidence>
<organism evidence="1 2">
    <name type="scientific">Desulfosporosinus metallidurans</name>
    <dbReference type="NCBI Taxonomy" id="1888891"/>
    <lineage>
        <taxon>Bacteria</taxon>
        <taxon>Bacillati</taxon>
        <taxon>Bacillota</taxon>
        <taxon>Clostridia</taxon>
        <taxon>Eubacteriales</taxon>
        <taxon>Desulfitobacteriaceae</taxon>
        <taxon>Desulfosporosinus</taxon>
    </lineage>
</organism>
<dbReference type="Gene3D" id="3.40.630.30">
    <property type="match status" value="1"/>
</dbReference>
<sequence length="48" mass="5435">MISDLASLVVHKKCGFREIGFRKKVGKMNGTWPDTLLVERRSEMVGVD</sequence>
<proteinExistence type="predicted"/>
<dbReference type="Proteomes" id="UP000186102">
    <property type="component" value="Unassembled WGS sequence"/>
</dbReference>
<evidence type="ECO:0000313" key="1">
    <source>
        <dbReference type="EMBL" id="OLN29835.1"/>
    </source>
</evidence>
<gene>
    <name evidence="1" type="ORF">DSOL_3366</name>
</gene>
<keyword evidence="2" id="KW-1185">Reference proteome</keyword>
<dbReference type="AlphaFoldDB" id="A0A1Q8QR82"/>
<comment type="caution">
    <text evidence="1">The sequence shown here is derived from an EMBL/GenBank/DDBJ whole genome shotgun (WGS) entry which is preliminary data.</text>
</comment>